<evidence type="ECO:0000259" key="5">
    <source>
        <dbReference type="PROSITE" id="PS51292"/>
    </source>
</evidence>
<dbReference type="EMBL" id="AGNL01003442">
    <property type="protein sequence ID" value="EJK74675.1"/>
    <property type="molecule type" value="Genomic_DNA"/>
</dbReference>
<keyword evidence="2" id="KW-0863">Zinc-finger</keyword>
<organism evidence="6 7">
    <name type="scientific">Thalassiosira oceanica</name>
    <name type="common">Marine diatom</name>
    <dbReference type="NCBI Taxonomy" id="159749"/>
    <lineage>
        <taxon>Eukaryota</taxon>
        <taxon>Sar</taxon>
        <taxon>Stramenopiles</taxon>
        <taxon>Ochrophyta</taxon>
        <taxon>Bacillariophyta</taxon>
        <taxon>Coscinodiscophyceae</taxon>
        <taxon>Thalassiosirophycidae</taxon>
        <taxon>Thalassiosirales</taxon>
        <taxon>Thalassiosiraceae</taxon>
        <taxon>Thalassiosira</taxon>
    </lineage>
</organism>
<dbReference type="InterPro" id="IPR011016">
    <property type="entry name" value="Znf_RING-CH"/>
</dbReference>
<evidence type="ECO:0000256" key="4">
    <source>
        <dbReference type="SAM" id="MobiDB-lite"/>
    </source>
</evidence>
<feature type="compositionally biased region" description="Polar residues" evidence="4">
    <location>
        <begin position="56"/>
        <end position="67"/>
    </location>
</feature>
<gene>
    <name evidence="6" type="ORF">THAOC_03634</name>
</gene>
<dbReference type="SUPFAM" id="SSF57850">
    <property type="entry name" value="RING/U-box"/>
    <property type="match status" value="1"/>
</dbReference>
<evidence type="ECO:0000256" key="2">
    <source>
        <dbReference type="ARBA" id="ARBA00022771"/>
    </source>
</evidence>
<keyword evidence="3" id="KW-0862">Zinc</keyword>
<evidence type="ECO:0000313" key="7">
    <source>
        <dbReference type="Proteomes" id="UP000266841"/>
    </source>
</evidence>
<keyword evidence="7" id="KW-1185">Reference proteome</keyword>
<dbReference type="GO" id="GO:0008270">
    <property type="term" value="F:zinc ion binding"/>
    <property type="evidence" value="ECO:0007669"/>
    <property type="project" value="UniProtKB-KW"/>
</dbReference>
<dbReference type="InterPro" id="IPR013083">
    <property type="entry name" value="Znf_RING/FYVE/PHD"/>
</dbReference>
<name>K0TB27_THAOC</name>
<dbReference type="Gene3D" id="3.30.40.10">
    <property type="entry name" value="Zinc/RING finger domain, C3HC4 (zinc finger)"/>
    <property type="match status" value="1"/>
</dbReference>
<evidence type="ECO:0000313" key="6">
    <source>
        <dbReference type="EMBL" id="EJK74675.1"/>
    </source>
</evidence>
<dbReference type="AlphaFoldDB" id="K0TB27"/>
<dbReference type="PROSITE" id="PS51292">
    <property type="entry name" value="ZF_RING_CH"/>
    <property type="match status" value="1"/>
</dbReference>
<feature type="region of interest" description="Disordered" evidence="4">
    <location>
        <begin position="35"/>
        <end position="92"/>
    </location>
</feature>
<dbReference type="Proteomes" id="UP000266841">
    <property type="component" value="Unassembled WGS sequence"/>
</dbReference>
<dbReference type="OrthoDB" id="237374at2759"/>
<accession>K0TB27</accession>
<dbReference type="SMART" id="SM00744">
    <property type="entry name" value="RINGv"/>
    <property type="match status" value="1"/>
</dbReference>
<comment type="caution">
    <text evidence="6">The sequence shown here is derived from an EMBL/GenBank/DDBJ whole genome shotgun (WGS) entry which is preliminary data.</text>
</comment>
<protein>
    <recommendedName>
        <fullName evidence="5">RING-CH-type domain-containing protein</fullName>
    </recommendedName>
</protein>
<keyword evidence="1" id="KW-0479">Metal-binding</keyword>
<feature type="domain" description="RING-CH-type" evidence="5">
    <location>
        <begin position="146"/>
        <end position="228"/>
    </location>
</feature>
<proteinExistence type="predicted"/>
<evidence type="ECO:0000256" key="3">
    <source>
        <dbReference type="ARBA" id="ARBA00022833"/>
    </source>
</evidence>
<sequence length="533" mass="58759">MKVCSACSAVKAREGFSKKQWLQNSQRRRCKDCIASGGATPTSAPFGSAVDAAKQSMAQPNPSNGNPSHGVRETRGNDTAPTRAKDYGEDSKAELSKIAETDGQIGAIMRDFLAEINGLAPEQIPLNMIDSMFSNPNIQYGPARSTPDNTPKSCWICLEGSEESSESLRRDCACRGSAGWAHLSCLTQYAKSKSKAATDGNAVCAEALAAFVHPWAECNQCKQQYGNQLGKEIADSLCSFVDAYYAKKKYRFLLKLEAMNHKLCLVSKRADQSFDVWDDVDQIAHDMLGLVENVKMRDFHPGHYLMAEGNAYDQLATGLIYRCQRAKMYGKVDQTQKEKDLKQALKYFRKSRISYKKLSSKASKFESNVTAQDMNIDLVQSLLQGEGQLGVVDVGRLRDIYNHTVDASVGGKGESLYSIKSGIELASALMRCHETVEAERLLTKLLRMSDRVFGLDHDLSLRAHRELHKCQIRKVQIAGVDSGTSVFAVIKLKEDEETCLVCAASTVYDAQPTTRCAPQCQDSVRQRPHSTAG</sequence>
<evidence type="ECO:0000256" key="1">
    <source>
        <dbReference type="ARBA" id="ARBA00022723"/>
    </source>
</evidence>
<feature type="compositionally biased region" description="Basic and acidic residues" evidence="4">
    <location>
        <begin position="83"/>
        <end position="92"/>
    </location>
</feature>
<reference evidence="6 7" key="1">
    <citation type="journal article" date="2012" name="Genome Biol.">
        <title>Genome and low-iron response of an oceanic diatom adapted to chronic iron limitation.</title>
        <authorList>
            <person name="Lommer M."/>
            <person name="Specht M."/>
            <person name="Roy A.S."/>
            <person name="Kraemer L."/>
            <person name="Andreson R."/>
            <person name="Gutowska M.A."/>
            <person name="Wolf J."/>
            <person name="Bergner S.V."/>
            <person name="Schilhabel M.B."/>
            <person name="Klostermeier U.C."/>
            <person name="Beiko R.G."/>
            <person name="Rosenstiel P."/>
            <person name="Hippler M."/>
            <person name="Laroche J."/>
        </authorList>
    </citation>
    <scope>NUCLEOTIDE SEQUENCE [LARGE SCALE GENOMIC DNA]</scope>
    <source>
        <strain evidence="6 7">CCMP1005</strain>
    </source>
</reference>
<dbReference type="Pfam" id="PF12906">
    <property type="entry name" value="RINGv"/>
    <property type="match status" value="1"/>
</dbReference>